<feature type="transmembrane region" description="Helical" evidence="1">
    <location>
        <begin position="177"/>
        <end position="198"/>
    </location>
</feature>
<protein>
    <submittedName>
        <fullName evidence="2">DUF2079 domain-containing protein</fullName>
    </submittedName>
</protein>
<evidence type="ECO:0000256" key="1">
    <source>
        <dbReference type="SAM" id="Phobius"/>
    </source>
</evidence>
<organism evidence="2 3">
    <name type="scientific">Aphanocapsa feldmannii 277cV</name>
    <dbReference type="NCBI Taxonomy" id="2507553"/>
    <lineage>
        <taxon>Bacteria</taxon>
        <taxon>Bacillati</taxon>
        <taxon>Cyanobacteriota</taxon>
        <taxon>Cyanophyceae</taxon>
        <taxon>Oscillatoriophycideae</taxon>
        <taxon>Chroococcales</taxon>
        <taxon>Microcystaceae</taxon>
        <taxon>Aphanocapsa</taxon>
    </lineage>
</organism>
<feature type="transmembrane region" description="Helical" evidence="1">
    <location>
        <begin position="62"/>
        <end position="80"/>
    </location>
</feature>
<reference evidence="2 3" key="1">
    <citation type="journal article" date="2019" name="mSystems">
        <title>Life at home and on the roam: Genomic adaptions reflect the dual lifestyle of an intracellular, facultative symbiont.</title>
        <authorList>
            <person name="Burgsdorf I."/>
        </authorList>
    </citation>
    <scope>NUCLEOTIDE SEQUENCE [LARGE SCALE GENOMIC DNA]</scope>
    <source>
        <strain evidence="2">277cV</strain>
    </source>
</reference>
<keyword evidence="1" id="KW-0472">Membrane</keyword>
<dbReference type="AlphaFoldDB" id="A0A524RNM1"/>
<dbReference type="EMBL" id="SRMO01000059">
    <property type="protein sequence ID" value="TGG92662.1"/>
    <property type="molecule type" value="Genomic_DNA"/>
</dbReference>
<keyword evidence="1" id="KW-0812">Transmembrane</keyword>
<feature type="transmembrane region" description="Helical" evidence="1">
    <location>
        <begin position="30"/>
        <end position="50"/>
    </location>
</feature>
<gene>
    <name evidence="2" type="ORF">ERJ67_05510</name>
</gene>
<dbReference type="Pfam" id="PF09852">
    <property type="entry name" value="DUF2079"/>
    <property type="match status" value="1"/>
</dbReference>
<proteinExistence type="predicted"/>
<feature type="transmembrane region" description="Helical" evidence="1">
    <location>
        <begin position="92"/>
        <end position="110"/>
    </location>
</feature>
<dbReference type="Proteomes" id="UP000317990">
    <property type="component" value="Unassembled WGS sequence"/>
</dbReference>
<comment type="caution">
    <text evidence="2">The sequence shown here is derived from an EMBL/GenBank/DDBJ whole genome shotgun (WGS) entry which is preliminary data.</text>
</comment>
<sequence length="302" mass="32940">MVLLLGCRDGLTLVVIGLGLWQCCQGQWRWGLGSVALGTGWLLFLSHWLYPLLNDGQGIAALARFAPLGGSIGEILLNLLRNPLGIPELLDLREVGFFLVLLLLPLAWLWNWHSGPILLAGLPLLAVNLLSTNESQRDLLHHYNLPLVVLLVIAAIDGIASRPGLRRLLQTKRLMALAWLGLCWALLAKPGYFGSLYLSRLAVLVEHHQVLQSIPAGAAIAAPSHLAPHLSHRPTVELLRSPPGEAELRRWDHALLNPGDPGWGSSPAVMEQARQRFSAAGWRCQSVAADGLTLCRKPDRPG</sequence>
<keyword evidence="1" id="KW-1133">Transmembrane helix</keyword>
<accession>A0A524RNM1</accession>
<dbReference type="InterPro" id="IPR018650">
    <property type="entry name" value="STSV1_Orf64"/>
</dbReference>
<evidence type="ECO:0000313" key="2">
    <source>
        <dbReference type="EMBL" id="TGG92662.1"/>
    </source>
</evidence>
<name>A0A524RNM1_9CHRO</name>
<evidence type="ECO:0000313" key="3">
    <source>
        <dbReference type="Proteomes" id="UP000317990"/>
    </source>
</evidence>
<feature type="transmembrane region" description="Helical" evidence="1">
    <location>
        <begin position="145"/>
        <end position="165"/>
    </location>
</feature>